<dbReference type="SUPFAM" id="SSF53756">
    <property type="entry name" value="UDP-Glycosyltransferase/glycogen phosphorylase"/>
    <property type="match status" value="1"/>
</dbReference>
<dbReference type="PANTHER" id="PTHR46401">
    <property type="entry name" value="GLYCOSYLTRANSFERASE WBBK-RELATED"/>
    <property type="match status" value="1"/>
</dbReference>
<dbReference type="InterPro" id="IPR028098">
    <property type="entry name" value="Glyco_trans_4-like_N"/>
</dbReference>
<evidence type="ECO:0000313" key="5">
    <source>
        <dbReference type="Proteomes" id="UP000054874"/>
    </source>
</evidence>
<evidence type="ECO:0000259" key="3">
    <source>
        <dbReference type="Pfam" id="PF13439"/>
    </source>
</evidence>
<dbReference type="RefSeq" id="WP_058351654.1">
    <property type="nucleotide sequence ID" value="NZ_CABMMD010000046.1"/>
</dbReference>
<reference evidence="4 5" key="1">
    <citation type="submission" date="2015-11" db="EMBL/GenBank/DDBJ databases">
        <title>Butyribacter intestini gen. nov., sp. nov., a butyric acid-producing bacterium of the family Lachnospiraceae isolated from the human faeces.</title>
        <authorList>
            <person name="Zou Y."/>
            <person name="Xue W."/>
            <person name="Luo G."/>
            <person name="Lv M."/>
        </authorList>
    </citation>
    <scope>NUCLEOTIDE SEQUENCE [LARGE SCALE GENOMIC DNA]</scope>
    <source>
        <strain evidence="4 5">ACET-33324</strain>
    </source>
</reference>
<dbReference type="Pfam" id="PF00534">
    <property type="entry name" value="Glycos_transf_1"/>
    <property type="match status" value="1"/>
</dbReference>
<dbReference type="InterPro" id="IPR001296">
    <property type="entry name" value="Glyco_trans_1"/>
</dbReference>
<keyword evidence="1" id="KW-0808">Transferase</keyword>
<feature type="domain" description="Glycosyl transferase family 1" evidence="2">
    <location>
        <begin position="146"/>
        <end position="307"/>
    </location>
</feature>
<keyword evidence="5" id="KW-1185">Reference proteome</keyword>
<organism evidence="4 5">
    <name type="scientific">Acetivibrio ethanolgignens</name>
    <dbReference type="NCBI Taxonomy" id="290052"/>
    <lineage>
        <taxon>Bacteria</taxon>
        <taxon>Bacillati</taxon>
        <taxon>Bacillota</taxon>
        <taxon>Clostridia</taxon>
        <taxon>Eubacteriales</taxon>
        <taxon>Oscillospiraceae</taxon>
        <taxon>Acetivibrio</taxon>
    </lineage>
</organism>
<accession>A0A0V8QI39</accession>
<dbReference type="GO" id="GO:0016757">
    <property type="term" value="F:glycosyltransferase activity"/>
    <property type="evidence" value="ECO:0007669"/>
    <property type="project" value="InterPro"/>
</dbReference>
<dbReference type="CDD" id="cd03801">
    <property type="entry name" value="GT4_PimA-like"/>
    <property type="match status" value="1"/>
</dbReference>
<dbReference type="PANTHER" id="PTHR46401:SF2">
    <property type="entry name" value="GLYCOSYLTRANSFERASE WBBK-RELATED"/>
    <property type="match status" value="1"/>
</dbReference>
<gene>
    <name evidence="4" type="ORF">ASU35_06615</name>
</gene>
<evidence type="ECO:0008006" key="6">
    <source>
        <dbReference type="Google" id="ProtNLM"/>
    </source>
</evidence>
<proteinExistence type="predicted"/>
<evidence type="ECO:0000256" key="1">
    <source>
        <dbReference type="ARBA" id="ARBA00022679"/>
    </source>
</evidence>
<dbReference type="STRING" id="290052.ASU35_06615"/>
<dbReference type="OrthoDB" id="9802525at2"/>
<dbReference type="Gene3D" id="3.40.50.2000">
    <property type="entry name" value="Glycogen Phosphorylase B"/>
    <property type="match status" value="2"/>
</dbReference>
<dbReference type="EMBL" id="LNAM01000046">
    <property type="protein sequence ID" value="KSV60074.1"/>
    <property type="molecule type" value="Genomic_DNA"/>
</dbReference>
<evidence type="ECO:0000259" key="2">
    <source>
        <dbReference type="Pfam" id="PF00534"/>
    </source>
</evidence>
<evidence type="ECO:0000313" key="4">
    <source>
        <dbReference type="EMBL" id="KSV60074.1"/>
    </source>
</evidence>
<dbReference type="Pfam" id="PF13439">
    <property type="entry name" value="Glyco_transf_4"/>
    <property type="match status" value="1"/>
</dbReference>
<dbReference type="AlphaFoldDB" id="A0A0V8QI39"/>
<dbReference type="Proteomes" id="UP000054874">
    <property type="component" value="Unassembled WGS sequence"/>
</dbReference>
<feature type="domain" description="Glycosyltransferase subfamily 4-like N-terminal" evidence="3">
    <location>
        <begin position="51"/>
        <end position="140"/>
    </location>
</feature>
<dbReference type="GO" id="GO:0009103">
    <property type="term" value="P:lipopolysaccharide biosynthetic process"/>
    <property type="evidence" value="ECO:0007669"/>
    <property type="project" value="TreeGrafter"/>
</dbReference>
<name>A0A0V8QI39_9FIRM</name>
<comment type="caution">
    <text evidence="4">The sequence shown here is derived from an EMBL/GenBank/DDBJ whole genome shotgun (WGS) entry which is preliminary data.</text>
</comment>
<sequence>MIYINMLSKAHTVKGQGVLSAHDEQVRLVKTRLSDTCFVTEDDRVMGEVNHYHTINLQYFFHALWAKLRGRVRVGYVHFLPETLENSIHLPNWMRRIFYWYVIRFYKEMDELVVVNPYFINELEKYGIPKDKVTYIPNFVSALEFYPAKEKKKNDRFTVLCAGQLQKRKGVLEVIRLAEELPQVRFLWAGNFAFGKISEGYEEIRKAVENPPENLEFLGLVDRKAMKRLYQEVDLFFLPSYEELFPMTILEAWSCHTPVLVRKLPIYQNVLFDFVEYGENLEDFRDKIQRWEKKPPAMELLREAAKRGSAYYSEERIAGLWKEFYIVAKEHHYVYNNSQYKKLMGDRVNGIHY</sequence>
<protein>
    <recommendedName>
        <fullName evidence="6">Glycosyltransferase</fullName>
    </recommendedName>
</protein>